<dbReference type="GeneID" id="72005580"/>
<evidence type="ECO:0000313" key="2">
    <source>
        <dbReference type="Proteomes" id="UP000814176"/>
    </source>
</evidence>
<sequence length="77" mass="8332">MLPLSSIVTGKPSLILSALSLAPYASALQQCSLPLLLCSFRIYALRLRSCSLDISSILPLPSTHCRTYMQPSSQLGH</sequence>
<dbReference type="EMBL" id="JADCUA010000024">
    <property type="protein sequence ID" value="KAH9831811.1"/>
    <property type="molecule type" value="Genomic_DNA"/>
</dbReference>
<keyword evidence="2" id="KW-1185">Reference proteome</keyword>
<evidence type="ECO:0000313" key="1">
    <source>
        <dbReference type="EMBL" id="KAH9831811.1"/>
    </source>
</evidence>
<organism evidence="1 2">
    <name type="scientific">Rhodofomes roseus</name>
    <dbReference type="NCBI Taxonomy" id="34475"/>
    <lineage>
        <taxon>Eukaryota</taxon>
        <taxon>Fungi</taxon>
        <taxon>Dikarya</taxon>
        <taxon>Basidiomycota</taxon>
        <taxon>Agaricomycotina</taxon>
        <taxon>Agaricomycetes</taxon>
        <taxon>Polyporales</taxon>
        <taxon>Rhodofomes</taxon>
    </lineage>
</organism>
<reference evidence="1 2" key="1">
    <citation type="journal article" date="2021" name="Environ. Microbiol.">
        <title>Gene family expansions and transcriptome signatures uncover fungal adaptations to wood decay.</title>
        <authorList>
            <person name="Hage H."/>
            <person name="Miyauchi S."/>
            <person name="Viragh M."/>
            <person name="Drula E."/>
            <person name="Min B."/>
            <person name="Chaduli D."/>
            <person name="Navarro D."/>
            <person name="Favel A."/>
            <person name="Norest M."/>
            <person name="Lesage-Meessen L."/>
            <person name="Balint B."/>
            <person name="Merenyi Z."/>
            <person name="de Eugenio L."/>
            <person name="Morin E."/>
            <person name="Martinez A.T."/>
            <person name="Baldrian P."/>
            <person name="Stursova M."/>
            <person name="Martinez M.J."/>
            <person name="Novotny C."/>
            <person name="Magnuson J.K."/>
            <person name="Spatafora J.W."/>
            <person name="Maurice S."/>
            <person name="Pangilinan J."/>
            <person name="Andreopoulos W."/>
            <person name="LaButti K."/>
            <person name="Hundley H."/>
            <person name="Na H."/>
            <person name="Kuo A."/>
            <person name="Barry K."/>
            <person name="Lipzen A."/>
            <person name="Henrissat B."/>
            <person name="Riley R."/>
            <person name="Ahrendt S."/>
            <person name="Nagy L.G."/>
            <person name="Grigoriev I.V."/>
            <person name="Martin F."/>
            <person name="Rosso M.N."/>
        </authorList>
    </citation>
    <scope>NUCLEOTIDE SEQUENCE [LARGE SCALE GENOMIC DNA]</scope>
    <source>
        <strain evidence="1 2">CIRM-BRFM 1785</strain>
    </source>
</reference>
<name>A0ABQ8K4L4_9APHY</name>
<protein>
    <recommendedName>
        <fullName evidence="3">Secreted protein</fullName>
    </recommendedName>
</protein>
<accession>A0ABQ8K4L4</accession>
<proteinExistence type="predicted"/>
<evidence type="ECO:0008006" key="3">
    <source>
        <dbReference type="Google" id="ProtNLM"/>
    </source>
</evidence>
<comment type="caution">
    <text evidence="1">The sequence shown here is derived from an EMBL/GenBank/DDBJ whole genome shotgun (WGS) entry which is preliminary data.</text>
</comment>
<dbReference type="RefSeq" id="XP_047774908.1">
    <property type="nucleotide sequence ID" value="XM_047924848.1"/>
</dbReference>
<dbReference type="Proteomes" id="UP000814176">
    <property type="component" value="Unassembled WGS sequence"/>
</dbReference>
<gene>
    <name evidence="1" type="ORF">C8Q71DRAFT_780491</name>
</gene>